<evidence type="ECO:0000313" key="1">
    <source>
        <dbReference type="EMBL" id="KAL1550438.1"/>
    </source>
</evidence>
<dbReference type="PANTHER" id="PTHR37710:SF1">
    <property type="entry name" value="TRANSMEMBRANE PROTEIN"/>
    <property type="match status" value="1"/>
</dbReference>
<protein>
    <submittedName>
        <fullName evidence="1">Uncharacterized protein</fullName>
    </submittedName>
</protein>
<proteinExistence type="predicted"/>
<dbReference type="EMBL" id="JBEAFC010000007">
    <property type="protein sequence ID" value="KAL1550438.1"/>
    <property type="molecule type" value="Genomic_DNA"/>
</dbReference>
<sequence>MGLLNLIWRLPANILNSAASSLTSPWISHGPTTRKLQRLRPLHTCGASCLAIARKATAKAQDLDAPLGPMAKKSISIFKTFCPTFVHSAAHRCLGVLIVIDDHILSIEGKIEAIIPQSAAVFDGIDGVVRHAEALPELLDEAVRKSVVVIRQLPLVDWAVARLISWLSFVLSVLVDMNAGEKEISMDVNCKSHEQTKSVQLEGVEEGEVIHLSVKRMHSWKSRIKALEEPLTAGDSPMYSSYRSANTSPVSDCSQDENHSFNHTLGCTYKDEERVHFKDIPLIHKQTQQNYSLL</sequence>
<dbReference type="PANTHER" id="PTHR37710">
    <property type="entry name" value="TRANSMEMBRANE PROTEIN"/>
    <property type="match status" value="1"/>
</dbReference>
<accession>A0ABD1H1Z7</accession>
<gene>
    <name evidence="1" type="ORF">AAHA92_18399</name>
</gene>
<name>A0ABD1H1Z7_SALDI</name>
<dbReference type="AlphaFoldDB" id="A0ABD1H1Z7"/>
<evidence type="ECO:0000313" key="2">
    <source>
        <dbReference type="Proteomes" id="UP001567538"/>
    </source>
</evidence>
<keyword evidence="2" id="KW-1185">Reference proteome</keyword>
<dbReference type="Proteomes" id="UP001567538">
    <property type="component" value="Unassembled WGS sequence"/>
</dbReference>
<reference evidence="1 2" key="1">
    <citation type="submission" date="2024-06" db="EMBL/GenBank/DDBJ databases">
        <title>A chromosome level genome sequence of Diviner's sage (Salvia divinorum).</title>
        <authorList>
            <person name="Ford S.A."/>
            <person name="Ro D.-K."/>
            <person name="Ness R.W."/>
            <person name="Phillips M.A."/>
        </authorList>
    </citation>
    <scope>NUCLEOTIDE SEQUENCE [LARGE SCALE GENOMIC DNA]</scope>
    <source>
        <strain evidence="1">SAF-2024a</strain>
        <tissue evidence="1">Leaf</tissue>
    </source>
</reference>
<comment type="caution">
    <text evidence="1">The sequence shown here is derived from an EMBL/GenBank/DDBJ whole genome shotgun (WGS) entry which is preliminary data.</text>
</comment>
<organism evidence="1 2">
    <name type="scientific">Salvia divinorum</name>
    <name type="common">Maria pastora</name>
    <name type="synonym">Diviner's sage</name>
    <dbReference type="NCBI Taxonomy" id="28513"/>
    <lineage>
        <taxon>Eukaryota</taxon>
        <taxon>Viridiplantae</taxon>
        <taxon>Streptophyta</taxon>
        <taxon>Embryophyta</taxon>
        <taxon>Tracheophyta</taxon>
        <taxon>Spermatophyta</taxon>
        <taxon>Magnoliopsida</taxon>
        <taxon>eudicotyledons</taxon>
        <taxon>Gunneridae</taxon>
        <taxon>Pentapetalae</taxon>
        <taxon>asterids</taxon>
        <taxon>lamiids</taxon>
        <taxon>Lamiales</taxon>
        <taxon>Lamiaceae</taxon>
        <taxon>Nepetoideae</taxon>
        <taxon>Mentheae</taxon>
        <taxon>Salviinae</taxon>
        <taxon>Salvia</taxon>
        <taxon>Salvia subgen. Calosphace</taxon>
    </lineage>
</organism>